<reference evidence="1 2" key="1">
    <citation type="journal article" date="2005" name="Genome Res.">
        <title>Complete genome sequence of the hyperthermophilic archaeon Thermococcus kodakaraensis KOD1 and comparison with Pyrococcus genomes.</title>
        <authorList>
            <person name="Fukui T."/>
            <person name="Atomi H."/>
            <person name="Kanai T."/>
            <person name="Matsumi R."/>
            <person name="Fujiwara S."/>
            <person name="Imanaka T."/>
        </authorList>
    </citation>
    <scope>NUCLEOTIDE SEQUENCE [LARGE SCALE GENOMIC DNA]</scope>
    <source>
        <strain evidence="2">ATCC BAA-918 / JCM 12380 / KOD1</strain>
    </source>
</reference>
<dbReference type="Proteomes" id="UP000000536">
    <property type="component" value="Chromosome"/>
</dbReference>
<dbReference type="EnsemblBacteria" id="BAD84327">
    <property type="protein sequence ID" value="BAD84327"/>
    <property type="gene ID" value="TK0138"/>
</dbReference>
<dbReference type="OrthoDB" id="91437at2157"/>
<dbReference type="InParanoid" id="Q5JFH8"/>
<dbReference type="HOGENOM" id="CLU_3075559_0_0_2"/>
<sequence length="52" mass="5925">METHAKPEGKGAKLPKVAPPTINDLYERMRELIGEVEKDPHKLLKEMRDARG</sequence>
<evidence type="ECO:0000313" key="2">
    <source>
        <dbReference type="Proteomes" id="UP000000536"/>
    </source>
</evidence>
<dbReference type="RefSeq" id="WP_011249093.1">
    <property type="nucleotide sequence ID" value="NC_006624.1"/>
</dbReference>
<organism evidence="1 2">
    <name type="scientific">Thermococcus kodakarensis (strain ATCC BAA-918 / JCM 12380 / KOD1)</name>
    <name type="common">Pyrococcus kodakaraensis (strain KOD1)</name>
    <dbReference type="NCBI Taxonomy" id="69014"/>
    <lineage>
        <taxon>Archaea</taxon>
        <taxon>Methanobacteriati</taxon>
        <taxon>Methanobacteriota</taxon>
        <taxon>Thermococci</taxon>
        <taxon>Thermococcales</taxon>
        <taxon>Thermococcaceae</taxon>
        <taxon>Thermococcus</taxon>
    </lineage>
</organism>
<dbReference type="KEGG" id="tko:TK0138"/>
<dbReference type="AlphaFoldDB" id="Q5JFH8"/>
<gene>
    <name evidence="1" type="ordered locus">TK0138</name>
</gene>
<protein>
    <submittedName>
        <fullName evidence="1">Uncharacterized protein</fullName>
    </submittedName>
</protein>
<accession>Q5JFH8</accession>
<dbReference type="GeneID" id="78446643"/>
<keyword evidence="2" id="KW-1185">Reference proteome</keyword>
<evidence type="ECO:0000313" key="1">
    <source>
        <dbReference type="EMBL" id="BAD84327.1"/>
    </source>
</evidence>
<dbReference type="PATRIC" id="fig|69014.16.peg.138"/>
<name>Q5JFH8_THEKO</name>
<proteinExistence type="predicted"/>
<dbReference type="EMBL" id="AP006878">
    <property type="protein sequence ID" value="BAD84327.1"/>
    <property type="molecule type" value="Genomic_DNA"/>
</dbReference>